<reference evidence="1" key="1">
    <citation type="journal article" date="2015" name="Nature">
        <title>Complex archaea that bridge the gap between prokaryotes and eukaryotes.</title>
        <authorList>
            <person name="Spang A."/>
            <person name="Saw J.H."/>
            <person name="Jorgensen S.L."/>
            <person name="Zaremba-Niedzwiedzka K."/>
            <person name="Martijn J."/>
            <person name="Lind A.E."/>
            <person name="van Eijk R."/>
            <person name="Schleper C."/>
            <person name="Guy L."/>
            <person name="Ettema T.J."/>
        </authorList>
    </citation>
    <scope>NUCLEOTIDE SEQUENCE</scope>
</reference>
<dbReference type="EMBL" id="LAZR01013688">
    <property type="protein sequence ID" value="KKM20824.1"/>
    <property type="molecule type" value="Genomic_DNA"/>
</dbReference>
<evidence type="ECO:0008006" key="2">
    <source>
        <dbReference type="Google" id="ProtNLM"/>
    </source>
</evidence>
<accession>A0A0F9ILX8</accession>
<gene>
    <name evidence="1" type="ORF">LCGC14_1641550</name>
</gene>
<proteinExistence type="predicted"/>
<comment type="caution">
    <text evidence="1">The sequence shown here is derived from an EMBL/GenBank/DDBJ whole genome shotgun (WGS) entry which is preliminary data.</text>
</comment>
<sequence>MKLAIKLSQQENGTFRAWCPALPGCVVCEQTREDARSHIRRAIQGYLASLDVPLQEARCLETAAGSPAEIAQPCAH</sequence>
<evidence type="ECO:0000313" key="1">
    <source>
        <dbReference type="EMBL" id="KKM20824.1"/>
    </source>
</evidence>
<protein>
    <recommendedName>
        <fullName evidence="2">HicB-like antitoxin of toxin-antitoxin system domain-containing protein</fullName>
    </recommendedName>
</protein>
<organism evidence="1">
    <name type="scientific">marine sediment metagenome</name>
    <dbReference type="NCBI Taxonomy" id="412755"/>
    <lineage>
        <taxon>unclassified sequences</taxon>
        <taxon>metagenomes</taxon>
        <taxon>ecological metagenomes</taxon>
    </lineage>
</organism>
<dbReference type="Gene3D" id="3.30.160.250">
    <property type="match status" value="1"/>
</dbReference>
<dbReference type="InterPro" id="IPR035069">
    <property type="entry name" value="TTHA1013/TTHA0281-like"/>
</dbReference>
<dbReference type="SUPFAM" id="SSF143100">
    <property type="entry name" value="TTHA1013/TTHA0281-like"/>
    <property type="match status" value="1"/>
</dbReference>
<name>A0A0F9ILX8_9ZZZZ</name>
<dbReference type="AlphaFoldDB" id="A0A0F9ILX8"/>